<dbReference type="PROSITE" id="PS51186">
    <property type="entry name" value="GNAT"/>
    <property type="match status" value="1"/>
</dbReference>
<protein>
    <submittedName>
        <fullName evidence="4">GNAT family N-acetyltransferase</fullName>
        <ecNumber evidence="4">2.3.1.-</ecNumber>
    </submittedName>
</protein>
<dbReference type="RefSeq" id="WP_270078130.1">
    <property type="nucleotide sequence ID" value="NZ_CP115174.1"/>
</dbReference>
<name>A0ABY7NPQ4_9SPHN</name>
<dbReference type="PANTHER" id="PTHR43877:SF5">
    <property type="entry name" value="BLL8307 PROTEIN"/>
    <property type="match status" value="1"/>
</dbReference>
<dbReference type="Gene3D" id="3.40.630.30">
    <property type="match status" value="1"/>
</dbReference>
<dbReference type="Proteomes" id="UP001210865">
    <property type="component" value="Chromosome"/>
</dbReference>
<accession>A0ABY7NPQ4</accession>
<reference evidence="4 5" key="1">
    <citation type="submission" date="2022-12" db="EMBL/GenBank/DDBJ databases">
        <title>Sphingomonas abieness sp. nov., an endophytic bacterium isolated from Abies koreana.</title>
        <authorList>
            <person name="Jiang L."/>
            <person name="Lee J."/>
        </authorList>
    </citation>
    <scope>NUCLEOTIDE SEQUENCE [LARGE SCALE GENOMIC DNA]</scope>
    <source>
        <strain evidence="5">PAMB 00755</strain>
    </source>
</reference>
<proteinExistence type="predicted"/>
<evidence type="ECO:0000313" key="4">
    <source>
        <dbReference type="EMBL" id="WBO23498.1"/>
    </source>
</evidence>
<evidence type="ECO:0000256" key="1">
    <source>
        <dbReference type="ARBA" id="ARBA00022679"/>
    </source>
</evidence>
<evidence type="ECO:0000313" key="5">
    <source>
        <dbReference type="Proteomes" id="UP001210865"/>
    </source>
</evidence>
<feature type="domain" description="N-acetyltransferase" evidence="3">
    <location>
        <begin position="1"/>
        <end position="152"/>
    </location>
</feature>
<sequence length="155" mass="16606">MRIVRGDFGDPQVVALLDVHVTTARAKTAHGSAHALDLTALQSPDIAFWTTWEGEILLGCGALKRLSATHGELKSMHTAQAARRRGAGAAMLAHLIAEARAAGLTRLSLETGAWDFFIPARALYARHGFVACAPFEGYKPDPNSVFMTQELGPQA</sequence>
<dbReference type="SUPFAM" id="SSF55729">
    <property type="entry name" value="Acyl-CoA N-acyltransferases (Nat)"/>
    <property type="match status" value="1"/>
</dbReference>
<evidence type="ECO:0000256" key="2">
    <source>
        <dbReference type="ARBA" id="ARBA00023315"/>
    </source>
</evidence>
<keyword evidence="1 4" id="KW-0808">Transferase</keyword>
<dbReference type="InterPro" id="IPR050832">
    <property type="entry name" value="Bact_Acetyltransf"/>
</dbReference>
<organism evidence="4 5">
    <name type="scientific">Sphingomonas abietis</name>
    <dbReference type="NCBI Taxonomy" id="3012344"/>
    <lineage>
        <taxon>Bacteria</taxon>
        <taxon>Pseudomonadati</taxon>
        <taxon>Pseudomonadota</taxon>
        <taxon>Alphaproteobacteria</taxon>
        <taxon>Sphingomonadales</taxon>
        <taxon>Sphingomonadaceae</taxon>
        <taxon>Sphingomonas</taxon>
    </lineage>
</organism>
<dbReference type="EMBL" id="CP115174">
    <property type="protein sequence ID" value="WBO23498.1"/>
    <property type="molecule type" value="Genomic_DNA"/>
</dbReference>
<keyword evidence="5" id="KW-1185">Reference proteome</keyword>
<evidence type="ECO:0000259" key="3">
    <source>
        <dbReference type="PROSITE" id="PS51186"/>
    </source>
</evidence>
<dbReference type="PANTHER" id="PTHR43877">
    <property type="entry name" value="AMINOALKYLPHOSPHONATE N-ACETYLTRANSFERASE-RELATED-RELATED"/>
    <property type="match status" value="1"/>
</dbReference>
<dbReference type="InterPro" id="IPR000182">
    <property type="entry name" value="GNAT_dom"/>
</dbReference>
<dbReference type="InterPro" id="IPR016181">
    <property type="entry name" value="Acyl_CoA_acyltransferase"/>
</dbReference>
<dbReference type="EC" id="2.3.1.-" evidence="4"/>
<gene>
    <name evidence="4" type="ORF">PBT88_05045</name>
</gene>
<keyword evidence="2 4" id="KW-0012">Acyltransferase</keyword>
<dbReference type="GO" id="GO:0016746">
    <property type="term" value="F:acyltransferase activity"/>
    <property type="evidence" value="ECO:0007669"/>
    <property type="project" value="UniProtKB-KW"/>
</dbReference>
<dbReference type="Pfam" id="PF00583">
    <property type="entry name" value="Acetyltransf_1"/>
    <property type="match status" value="1"/>
</dbReference>